<feature type="compositionally biased region" description="Basic and acidic residues" evidence="2">
    <location>
        <begin position="622"/>
        <end position="644"/>
    </location>
</feature>
<feature type="compositionally biased region" description="Low complexity" evidence="2">
    <location>
        <begin position="391"/>
        <end position="404"/>
    </location>
</feature>
<dbReference type="GeneID" id="114853869"/>
<evidence type="ECO:0000313" key="7">
    <source>
        <dbReference type="RefSeq" id="XP_029003538.1"/>
    </source>
</evidence>
<dbReference type="KEGG" id="bspl:114853869"/>
<dbReference type="RefSeq" id="XP_029003538.1">
    <property type="nucleotide sequence ID" value="XM_029147705.3"/>
</dbReference>
<feature type="region of interest" description="Disordered" evidence="2">
    <location>
        <begin position="478"/>
        <end position="544"/>
    </location>
</feature>
<name>A0A6P7MBD7_BETSP</name>
<dbReference type="RefSeq" id="XP_029003539.1">
    <property type="nucleotide sequence ID" value="XM_029147706.3"/>
</dbReference>
<dbReference type="RefSeq" id="XP_029003535.1">
    <property type="nucleotide sequence ID" value="XM_029147702.3"/>
</dbReference>
<dbReference type="PANTHER" id="PTHR15917">
    <property type="match status" value="1"/>
</dbReference>
<accession>A0A6P7MBD7</accession>
<feature type="region of interest" description="Disordered" evidence="2">
    <location>
        <begin position="1"/>
        <end position="20"/>
    </location>
</feature>
<dbReference type="RefSeq" id="XP_029003537.1">
    <property type="nucleotide sequence ID" value="XM_029147704.3"/>
</dbReference>
<gene>
    <name evidence="4 5 6 7 8" type="primary">LOC114853869</name>
</gene>
<feature type="region of interest" description="Disordered" evidence="2">
    <location>
        <begin position="262"/>
        <end position="331"/>
    </location>
</feature>
<dbReference type="InterPro" id="IPR027997">
    <property type="entry name" value="Largen/INSYN1"/>
</dbReference>
<keyword evidence="1" id="KW-0175">Coiled coil</keyword>
<feature type="compositionally biased region" description="Basic and acidic residues" evidence="2">
    <location>
        <begin position="318"/>
        <end position="330"/>
    </location>
</feature>
<evidence type="ECO:0000313" key="3">
    <source>
        <dbReference type="Proteomes" id="UP000515150"/>
    </source>
</evidence>
<dbReference type="PANTHER" id="PTHR15917:SF2">
    <property type="match status" value="1"/>
</dbReference>
<feature type="compositionally biased region" description="Basic and acidic residues" evidence="2">
    <location>
        <begin position="425"/>
        <end position="440"/>
    </location>
</feature>
<proteinExistence type="predicted"/>
<keyword evidence="3" id="KW-1185">Reference proteome</keyword>
<feature type="region of interest" description="Disordered" evidence="2">
    <location>
        <begin position="35"/>
        <end position="56"/>
    </location>
</feature>
<feature type="region of interest" description="Disordered" evidence="2">
    <location>
        <begin position="556"/>
        <end position="650"/>
    </location>
</feature>
<evidence type="ECO:0000313" key="6">
    <source>
        <dbReference type="RefSeq" id="XP_029003537.1"/>
    </source>
</evidence>
<evidence type="ECO:0000256" key="1">
    <source>
        <dbReference type="ARBA" id="ARBA00023054"/>
    </source>
</evidence>
<organism evidence="3 7">
    <name type="scientific">Betta splendens</name>
    <name type="common">Siamese fighting fish</name>
    <dbReference type="NCBI Taxonomy" id="158456"/>
    <lineage>
        <taxon>Eukaryota</taxon>
        <taxon>Metazoa</taxon>
        <taxon>Chordata</taxon>
        <taxon>Craniata</taxon>
        <taxon>Vertebrata</taxon>
        <taxon>Euteleostomi</taxon>
        <taxon>Actinopterygii</taxon>
        <taxon>Neopterygii</taxon>
        <taxon>Teleostei</taxon>
        <taxon>Neoteleostei</taxon>
        <taxon>Acanthomorphata</taxon>
        <taxon>Anabantaria</taxon>
        <taxon>Anabantiformes</taxon>
        <taxon>Anabantoidei</taxon>
        <taxon>Osphronemidae</taxon>
        <taxon>Betta</taxon>
    </lineage>
</organism>
<dbReference type="OrthoDB" id="10019788at2759"/>
<feature type="compositionally biased region" description="Polar residues" evidence="2">
    <location>
        <begin position="145"/>
        <end position="171"/>
    </location>
</feature>
<evidence type="ECO:0000313" key="4">
    <source>
        <dbReference type="RefSeq" id="XP_029003535.1"/>
    </source>
</evidence>
<feature type="region of interest" description="Disordered" evidence="2">
    <location>
        <begin position="384"/>
        <end position="465"/>
    </location>
</feature>
<reference evidence="4 5" key="1">
    <citation type="submission" date="2025-04" db="UniProtKB">
        <authorList>
            <consortium name="RefSeq"/>
        </authorList>
    </citation>
    <scope>IDENTIFICATION</scope>
</reference>
<dbReference type="AlphaFoldDB" id="A0A6P7MBD7"/>
<sequence>MFSDSRTSAPGEQRGFKPHAPHFIPWLRNSLKPQHSGDLGFSGPYKPSAEARTSAAPLERAKGIGLFSIQARGRAKKGDLRCNGVGVGVGVGVGRMLPVVLRGHHMLPGSLGKRREDGAARWSQPAELDPDPSLQTGQAEGPVSGSASTPDQRGSARTSRLSLPQSQQDGTGTHARAYGPLAGPCLAPLPALFCEEPKCELPVVVCVEDGRGKVWDCSGRATYGPRGLHSSAWLSSDSRGLIERQRGLGSSFDYMKQQSQRALTAPREPPVEGVNGALVSTEDPHRDYTTLRGPRAARPGSERVAVLGQNQTWLQHRPRSDGESQRRKDGGCSMKVVRNQIKCVVDNLEQVLTALRDVQQEMKEVVGQIDYLTSSIDLNEEEWATMDDGDSSSCSGSSSGSSSSRVTVGSAPHVPPEPPRSPATTRRDHPLSSHPSERSRALQVTCRSGSASRQGGPHHNNLPLFNPIQLQSLAPHDCTLSGQRLPPGRPPTPGLSPLTVNLHPPSSPGSQPRSPVASPSIRVSPASSPPRLSTKPHPPPVLSPSVIIETKAGFYQTPQRDHPSAGPLSPSSAPSAGRPPAGADAPTAPDTDAHGAPQRAPAAPPASQGRRGRKPPPYPHHRLLEPAKKAQEPREAPPYPEKRRLLSTTV</sequence>
<dbReference type="RefSeq" id="XP_029003536.1">
    <property type="nucleotide sequence ID" value="XM_029147703.3"/>
</dbReference>
<feature type="region of interest" description="Disordered" evidence="2">
    <location>
        <begin position="106"/>
        <end position="175"/>
    </location>
</feature>
<feature type="compositionally biased region" description="Polar residues" evidence="2">
    <location>
        <begin position="1"/>
        <end position="10"/>
    </location>
</feature>
<evidence type="ECO:0000313" key="5">
    <source>
        <dbReference type="RefSeq" id="XP_029003536.1"/>
    </source>
</evidence>
<evidence type="ECO:0000313" key="8">
    <source>
        <dbReference type="RefSeq" id="XP_029003539.1"/>
    </source>
</evidence>
<dbReference type="Proteomes" id="UP000515150">
    <property type="component" value="Chromosome 4"/>
</dbReference>
<evidence type="ECO:0000256" key="2">
    <source>
        <dbReference type="SAM" id="MobiDB-lite"/>
    </source>
</evidence>
<feature type="compositionally biased region" description="Low complexity" evidence="2">
    <location>
        <begin position="564"/>
        <end position="609"/>
    </location>
</feature>
<protein>
    <submittedName>
        <fullName evidence="4 5">Uncharacterized protein LOC114853869</fullName>
    </submittedName>
</protein>